<feature type="domain" description="EF-hand" evidence="2">
    <location>
        <begin position="166"/>
        <end position="195"/>
    </location>
</feature>
<organism evidence="3 4">
    <name type="scientific">Exophiala viscosa</name>
    <dbReference type="NCBI Taxonomy" id="2486360"/>
    <lineage>
        <taxon>Eukaryota</taxon>
        <taxon>Fungi</taxon>
        <taxon>Dikarya</taxon>
        <taxon>Ascomycota</taxon>
        <taxon>Pezizomycotina</taxon>
        <taxon>Eurotiomycetes</taxon>
        <taxon>Chaetothyriomycetidae</taxon>
        <taxon>Chaetothyriales</taxon>
        <taxon>Herpotrichiellaceae</taxon>
        <taxon>Exophiala</taxon>
    </lineage>
</organism>
<reference evidence="3" key="1">
    <citation type="journal article" date="2022" name="bioRxiv">
        <title>Deciphering the potential niche of two novel black yeast fungi from a biological soil crust based on their genomes, phenotypes, and melanin regulation.</title>
        <authorList>
            <consortium name="DOE Joint Genome Institute"/>
            <person name="Carr E.C."/>
            <person name="Barton Q."/>
            <person name="Grambo S."/>
            <person name="Sullivan M."/>
            <person name="Renfro C.M."/>
            <person name="Kuo A."/>
            <person name="Pangilinan J."/>
            <person name="Lipzen A."/>
            <person name="Keymanesh K."/>
            <person name="Savage E."/>
            <person name="Barry K."/>
            <person name="Grigoriev I.V."/>
            <person name="Riekhof W.R."/>
            <person name="Harris S.S."/>
        </authorList>
    </citation>
    <scope>NUCLEOTIDE SEQUENCE</scope>
    <source>
        <strain evidence="3">JF 03-4F</strain>
    </source>
</reference>
<dbReference type="InterPro" id="IPR011992">
    <property type="entry name" value="EF-hand-dom_pair"/>
</dbReference>
<dbReference type="PROSITE" id="PS51257">
    <property type="entry name" value="PROKAR_LIPOPROTEIN"/>
    <property type="match status" value="1"/>
</dbReference>
<dbReference type="InterPro" id="IPR002048">
    <property type="entry name" value="EF_hand_dom"/>
</dbReference>
<dbReference type="GO" id="GO:0005509">
    <property type="term" value="F:calcium ion binding"/>
    <property type="evidence" value="ECO:0007669"/>
    <property type="project" value="InterPro"/>
</dbReference>
<evidence type="ECO:0000259" key="2">
    <source>
        <dbReference type="PROSITE" id="PS50222"/>
    </source>
</evidence>
<dbReference type="AlphaFoldDB" id="A0AAN6E3D5"/>
<evidence type="ECO:0000256" key="1">
    <source>
        <dbReference type="ARBA" id="ARBA00022837"/>
    </source>
</evidence>
<gene>
    <name evidence="3" type="ORF">EDD36DRAFT_433894</name>
</gene>
<dbReference type="PROSITE" id="PS50222">
    <property type="entry name" value="EF_HAND_2"/>
    <property type="match status" value="2"/>
</dbReference>
<comment type="caution">
    <text evidence="3">The sequence shown here is derived from an EMBL/GenBank/DDBJ whole genome shotgun (WGS) entry which is preliminary data.</text>
</comment>
<proteinExistence type="predicted"/>
<evidence type="ECO:0000313" key="3">
    <source>
        <dbReference type="EMBL" id="KAI1615905.1"/>
    </source>
</evidence>
<feature type="domain" description="EF-hand" evidence="2">
    <location>
        <begin position="121"/>
        <end position="156"/>
    </location>
</feature>
<feature type="non-terminal residue" evidence="3">
    <location>
        <position position="195"/>
    </location>
</feature>
<sequence length="195" mass="21216">MSPKHISKLASLTKMFSCAAFIVLGFSVIFSCIISSVIADCCGGVDCFGRNHGAGWCTSTAQRQDFRCCGVGSCNIFCCNCDDGCIQFDHCPDTPAAGKRELPWTDIQHSTPSLTCPIAVTNSDCVQTLFDLLDSNGDGRITIDELIAGWALVSPTFDESLWEIPETYLVAVEYFDKFDTNHDGALDLAECEQQL</sequence>
<dbReference type="EMBL" id="MU404352">
    <property type="protein sequence ID" value="KAI1615905.1"/>
    <property type="molecule type" value="Genomic_DNA"/>
</dbReference>
<dbReference type="PROSITE" id="PS00018">
    <property type="entry name" value="EF_HAND_1"/>
    <property type="match status" value="1"/>
</dbReference>
<dbReference type="Proteomes" id="UP001203852">
    <property type="component" value="Unassembled WGS sequence"/>
</dbReference>
<name>A0AAN6E3D5_9EURO</name>
<evidence type="ECO:0000313" key="4">
    <source>
        <dbReference type="Proteomes" id="UP001203852"/>
    </source>
</evidence>
<dbReference type="Pfam" id="PF13202">
    <property type="entry name" value="EF-hand_5"/>
    <property type="match status" value="2"/>
</dbReference>
<accession>A0AAN6E3D5</accession>
<keyword evidence="1" id="KW-0106">Calcium</keyword>
<keyword evidence="4" id="KW-1185">Reference proteome</keyword>
<dbReference type="Gene3D" id="1.10.238.10">
    <property type="entry name" value="EF-hand"/>
    <property type="match status" value="1"/>
</dbReference>
<dbReference type="SUPFAM" id="SSF47473">
    <property type="entry name" value="EF-hand"/>
    <property type="match status" value="1"/>
</dbReference>
<dbReference type="CDD" id="cd00051">
    <property type="entry name" value="EFh"/>
    <property type="match status" value="1"/>
</dbReference>
<protein>
    <recommendedName>
        <fullName evidence="2">EF-hand domain-containing protein</fullName>
    </recommendedName>
</protein>
<dbReference type="InterPro" id="IPR018247">
    <property type="entry name" value="EF_Hand_1_Ca_BS"/>
</dbReference>